<gene>
    <name evidence="1" type="ORF">DSCW_31850</name>
</gene>
<evidence type="ECO:0000313" key="2">
    <source>
        <dbReference type="Proteomes" id="UP000427769"/>
    </source>
</evidence>
<keyword evidence="2" id="KW-1185">Reference proteome</keyword>
<dbReference type="EMBL" id="AP021875">
    <property type="protein sequence ID" value="BBO75768.1"/>
    <property type="molecule type" value="Genomic_DNA"/>
</dbReference>
<proteinExistence type="predicted"/>
<organism evidence="1 2">
    <name type="scientific">Desulfosarcina widdelii</name>
    <dbReference type="NCBI Taxonomy" id="947919"/>
    <lineage>
        <taxon>Bacteria</taxon>
        <taxon>Pseudomonadati</taxon>
        <taxon>Thermodesulfobacteriota</taxon>
        <taxon>Desulfobacteria</taxon>
        <taxon>Desulfobacterales</taxon>
        <taxon>Desulfosarcinaceae</taxon>
        <taxon>Desulfosarcina</taxon>
    </lineage>
</organism>
<evidence type="ECO:0000313" key="1">
    <source>
        <dbReference type="EMBL" id="BBO75768.1"/>
    </source>
</evidence>
<dbReference type="AlphaFoldDB" id="A0A5K7Z461"/>
<protein>
    <submittedName>
        <fullName evidence="1">Uncharacterized protein</fullName>
    </submittedName>
</protein>
<name>A0A5K7Z461_9BACT</name>
<dbReference type="KEGG" id="dwd:DSCW_31850"/>
<reference evidence="1 2" key="1">
    <citation type="submission" date="2019-11" db="EMBL/GenBank/DDBJ databases">
        <title>Comparative genomics of hydrocarbon-degrading Desulfosarcina strains.</title>
        <authorList>
            <person name="Watanabe M."/>
            <person name="Kojima H."/>
            <person name="Fukui M."/>
        </authorList>
    </citation>
    <scope>NUCLEOTIDE SEQUENCE [LARGE SCALE GENOMIC DNA]</scope>
    <source>
        <strain evidence="1 2">PP31</strain>
    </source>
</reference>
<sequence>MRKSCRISFITILVDAAEQIDANSFIPFMFLREGPEKIGGSFQIEEKISEQNIRTIQKAATESIIERINAFPRQAFELKLKKVIM</sequence>
<accession>A0A5K7Z461</accession>
<dbReference type="Proteomes" id="UP000427769">
    <property type="component" value="Chromosome"/>
</dbReference>